<proteinExistence type="predicted"/>
<comment type="caution">
    <text evidence="1">The sequence shown here is derived from an EMBL/GenBank/DDBJ whole genome shotgun (WGS) entry which is preliminary data.</text>
</comment>
<gene>
    <name evidence="1" type="ORF">S06H3_13463</name>
</gene>
<reference evidence="1" key="1">
    <citation type="journal article" date="2014" name="Front. Microbiol.">
        <title>High frequency of phylogenetically diverse reductive dehalogenase-homologous genes in deep subseafloor sedimentary metagenomes.</title>
        <authorList>
            <person name="Kawai M."/>
            <person name="Futagami T."/>
            <person name="Toyoda A."/>
            <person name="Takaki Y."/>
            <person name="Nishi S."/>
            <person name="Hori S."/>
            <person name="Arai W."/>
            <person name="Tsubouchi T."/>
            <person name="Morono Y."/>
            <person name="Uchiyama I."/>
            <person name="Ito T."/>
            <person name="Fujiyama A."/>
            <person name="Inagaki F."/>
            <person name="Takami H."/>
        </authorList>
    </citation>
    <scope>NUCLEOTIDE SEQUENCE</scope>
    <source>
        <strain evidence="1">Expedition CK06-06</strain>
    </source>
</reference>
<sequence length="123" mass="14126">MKKLIIFFMVVSVLILVAIVSYAQEENSYEEFKEVEFFSSMVVHIKGSSAKDLGLYENKLRPYILVQFNEIFSPKPKNPYSLRMIVESTSLADRKRFGSLTFMIWIMGSGDSMPYYVEAKAGN</sequence>
<organism evidence="1">
    <name type="scientific">marine sediment metagenome</name>
    <dbReference type="NCBI Taxonomy" id="412755"/>
    <lineage>
        <taxon>unclassified sequences</taxon>
        <taxon>metagenomes</taxon>
        <taxon>ecological metagenomes</taxon>
    </lineage>
</organism>
<dbReference type="AlphaFoldDB" id="X1L5Q6"/>
<accession>X1L5Q6</accession>
<name>X1L5Q6_9ZZZZ</name>
<dbReference type="EMBL" id="BARV01006573">
    <property type="protein sequence ID" value="GAI14687.1"/>
    <property type="molecule type" value="Genomic_DNA"/>
</dbReference>
<evidence type="ECO:0000313" key="1">
    <source>
        <dbReference type="EMBL" id="GAI14687.1"/>
    </source>
</evidence>
<protein>
    <submittedName>
        <fullName evidence="1">Uncharacterized protein</fullName>
    </submittedName>
</protein>